<dbReference type="RefSeq" id="WP_216477526.1">
    <property type="nucleotide sequence ID" value="NZ_JAHLQJ010000003.1"/>
</dbReference>
<evidence type="ECO:0000313" key="3">
    <source>
        <dbReference type="EMBL" id="MBU5671124.1"/>
    </source>
</evidence>
<dbReference type="Proteomes" id="UP000743001">
    <property type="component" value="Unassembled WGS sequence"/>
</dbReference>
<sequence>MDKSDNKFLLRLLAASALGLSLLISGCSGGSTDPGNSTPSITITYLRPWGPDVKFPAGEDQDNNVHTRWAKEKLGLELKNLWVSPSTNNAFETKLRLTLASDAEMPDIIAYRGDFNLVRELIESGKFLDAGELFDEYAGDVWKQAVNEDPAVWYPFMQDGKRIGIPILDYAYNSDPVMWIREDWMQTFGFDAPKTLSDLENIMEAFTNQDPDGNGEKDTYGLTIGFKNWVNTWMSDAGWVFGAYGAMPNQWNLTEDGELEFGSVAPESKQALEKLHSWMSKGYIPEMAGWYDEAKAVEEFTAGRAGIVVGPHWMPSWPLEDLEKNVEGARLKAYPIPSGDDGQAGRHGTSIANGVILINKDMAHPEAFFTYQNYLFNHFANPTVSGDFEIGLAADDTPEGDQPLPDEEPAESYISEKYTITFDGARIPGLNMATLLKLARGEEAQTPFEKRVEASASRVMLEAAEIVMDQKDLSMKQMFTGAPTATMQMNNDILAKLEKDAFTQIIYGKEPIDSFDTFVEKWKAAGGEQITREVNEWYRSVRGEEH</sequence>
<keyword evidence="4" id="KW-1185">Reference proteome</keyword>
<name>A0ABS6FLP6_9BACL</name>
<dbReference type="PANTHER" id="PTHR43649">
    <property type="entry name" value="ARABINOSE-BINDING PROTEIN-RELATED"/>
    <property type="match status" value="1"/>
</dbReference>
<dbReference type="CDD" id="cd13580">
    <property type="entry name" value="PBP2_AlgQ_like_1"/>
    <property type="match status" value="1"/>
</dbReference>
<protein>
    <submittedName>
        <fullName evidence="3">Extracellular solute-binding protein</fullName>
    </submittedName>
</protein>
<accession>A0ABS6FLP6</accession>
<feature type="chain" id="PRO_5046268730" evidence="2">
    <location>
        <begin position="31"/>
        <end position="546"/>
    </location>
</feature>
<dbReference type="PROSITE" id="PS51257">
    <property type="entry name" value="PROKAR_LIPOPROTEIN"/>
    <property type="match status" value="1"/>
</dbReference>
<dbReference type="EMBL" id="JAHLQJ010000003">
    <property type="protein sequence ID" value="MBU5671124.1"/>
    <property type="molecule type" value="Genomic_DNA"/>
</dbReference>
<dbReference type="InterPro" id="IPR050490">
    <property type="entry name" value="Bact_solute-bd_prot1"/>
</dbReference>
<dbReference type="PANTHER" id="PTHR43649:SF33">
    <property type="entry name" value="POLYGALACTURONAN_RHAMNOGALACTURONAN-BINDING PROTEIN YTCQ"/>
    <property type="match status" value="1"/>
</dbReference>
<keyword evidence="1 2" id="KW-0732">Signal</keyword>
<gene>
    <name evidence="3" type="ORF">KQJ23_04680</name>
</gene>
<comment type="caution">
    <text evidence="3">The sequence shown here is derived from an EMBL/GenBank/DDBJ whole genome shotgun (WGS) entry which is preliminary data.</text>
</comment>
<organism evidence="3 4">
    <name type="scientific">Paenibacillus brevis</name>
    <dbReference type="NCBI Taxonomy" id="2841508"/>
    <lineage>
        <taxon>Bacteria</taxon>
        <taxon>Bacillati</taxon>
        <taxon>Bacillota</taxon>
        <taxon>Bacilli</taxon>
        <taxon>Bacillales</taxon>
        <taxon>Paenibacillaceae</taxon>
        <taxon>Paenibacillus</taxon>
    </lineage>
</organism>
<evidence type="ECO:0000256" key="2">
    <source>
        <dbReference type="SAM" id="SignalP"/>
    </source>
</evidence>
<evidence type="ECO:0000313" key="4">
    <source>
        <dbReference type="Proteomes" id="UP000743001"/>
    </source>
</evidence>
<proteinExistence type="predicted"/>
<reference evidence="3 4" key="1">
    <citation type="submission" date="2021-06" db="EMBL/GenBank/DDBJ databases">
        <authorList>
            <person name="Sun Q."/>
            <person name="Li D."/>
        </authorList>
    </citation>
    <scope>NUCLEOTIDE SEQUENCE [LARGE SCALE GENOMIC DNA]</scope>
    <source>
        <strain evidence="3 4">MSJ-6</strain>
    </source>
</reference>
<feature type="signal peptide" evidence="2">
    <location>
        <begin position="1"/>
        <end position="30"/>
    </location>
</feature>
<evidence type="ECO:0000256" key="1">
    <source>
        <dbReference type="ARBA" id="ARBA00022729"/>
    </source>
</evidence>